<dbReference type="InterPro" id="IPR038144">
    <property type="entry name" value="IPI"/>
</dbReference>
<keyword evidence="2" id="KW-1185">Reference proteome</keyword>
<organism evidence="1 2">
    <name type="scientific">Exobacillus caeni</name>
    <dbReference type="NCBI Taxonomy" id="2574798"/>
    <lineage>
        <taxon>Bacteria</taxon>
        <taxon>Bacillati</taxon>
        <taxon>Bacillota</taxon>
        <taxon>Bacilli</taxon>
        <taxon>Bacillales</taxon>
        <taxon>Guptibacillaceae</taxon>
        <taxon>Exobacillus</taxon>
    </lineage>
</organism>
<comment type="caution">
    <text evidence="1">The sequence shown here is derived from an EMBL/GenBank/DDBJ whole genome shotgun (WGS) entry which is preliminary data.</text>
</comment>
<accession>A0A5R9F6S4</accession>
<dbReference type="Gene3D" id="2.60.40.2360">
    <property type="entry name" value="Intracellular proteinase inhibitor BsuPI"/>
    <property type="match status" value="1"/>
</dbReference>
<evidence type="ECO:0000313" key="1">
    <source>
        <dbReference type="EMBL" id="TLS38209.1"/>
    </source>
</evidence>
<proteinExistence type="predicted"/>
<gene>
    <name evidence="1" type="ORF">FCL54_06640</name>
</gene>
<name>A0A5R9F6S4_9BACL</name>
<dbReference type="AlphaFoldDB" id="A0A5R9F6S4"/>
<evidence type="ECO:0000313" key="2">
    <source>
        <dbReference type="Proteomes" id="UP000308230"/>
    </source>
</evidence>
<sequence>MKKFTILICFILLITGCTENNGQVELSLETNKDTYSTDDDINVTVTVKNIDKEPIDFTVLDSCENGIQLSVETNYSAALVEKNTNKECEENLQYKTLQPGKSFSIEKTYLPELDFFVEETIPAPDDEYTLTAVFLKGKLETAGPNPEYDPPVTQKKIKITGGPHIISWRKAEETVKKQKEYRKWISDHTGKKVARRKDGQFYVNQNDQWTKVGEETYHQALKEEPTLEYSFTENSWLFHSSSILGTAPHSIEIKLDAKTGKVLDITN</sequence>
<evidence type="ECO:0008006" key="3">
    <source>
        <dbReference type="Google" id="ProtNLM"/>
    </source>
</evidence>
<protein>
    <recommendedName>
        <fullName evidence="3">Intracellular proteinase inhibitor BsuPI domain-containing protein</fullName>
    </recommendedName>
</protein>
<dbReference type="RefSeq" id="WP_138124529.1">
    <property type="nucleotide sequence ID" value="NZ_SWLG01000004.1"/>
</dbReference>
<reference evidence="1 2" key="1">
    <citation type="submission" date="2019-04" db="EMBL/GenBank/DDBJ databases">
        <title>Bacillus caeni sp. nov., a bacterium isolated from mangrove sediment.</title>
        <authorList>
            <person name="Huang H."/>
            <person name="Mo K."/>
            <person name="Hu Y."/>
        </authorList>
    </citation>
    <scope>NUCLEOTIDE SEQUENCE [LARGE SCALE GENOMIC DNA]</scope>
    <source>
        <strain evidence="1 2">HB172195</strain>
    </source>
</reference>
<dbReference type="OrthoDB" id="1747727at2"/>
<dbReference type="Proteomes" id="UP000308230">
    <property type="component" value="Unassembled WGS sequence"/>
</dbReference>
<dbReference type="PROSITE" id="PS51257">
    <property type="entry name" value="PROKAR_LIPOPROTEIN"/>
    <property type="match status" value="1"/>
</dbReference>
<dbReference type="EMBL" id="SWLG01000004">
    <property type="protein sequence ID" value="TLS38209.1"/>
    <property type="molecule type" value="Genomic_DNA"/>
</dbReference>